<dbReference type="Proteomes" id="UP000003781">
    <property type="component" value="Unassembled WGS sequence"/>
</dbReference>
<comment type="caution">
    <text evidence="2">The sequence shown here is derived from an EMBL/GenBank/DDBJ whole genome shotgun (WGS) entry which is preliminary data.</text>
</comment>
<dbReference type="AlphaFoldDB" id="A3IMM7"/>
<feature type="region of interest" description="Disordered" evidence="1">
    <location>
        <begin position="19"/>
        <end position="44"/>
    </location>
</feature>
<evidence type="ECO:0000313" key="2">
    <source>
        <dbReference type="EMBL" id="EAZ92130.1"/>
    </source>
</evidence>
<keyword evidence="3" id="KW-1185">Reference proteome</keyword>
<name>A3IMM7_9CHRO</name>
<sequence length="113" mass="12801">LDQAQKTIKDFQDSDRIERTYDSSRSSVASRPNLSWKSSCGSPNNGEKVWWAVKTDGSNLNLVKRNYCGDAMIYSRGETQVASFTSKSEAESFAKMLNAHSGEPFWIRESIRR</sequence>
<organism evidence="2 3">
    <name type="scientific">Crocosphaera chwakensis CCY0110</name>
    <dbReference type="NCBI Taxonomy" id="391612"/>
    <lineage>
        <taxon>Bacteria</taxon>
        <taxon>Bacillati</taxon>
        <taxon>Cyanobacteriota</taxon>
        <taxon>Cyanophyceae</taxon>
        <taxon>Oscillatoriophycideae</taxon>
        <taxon>Chroococcales</taxon>
        <taxon>Aphanothecaceae</taxon>
        <taxon>Crocosphaera</taxon>
        <taxon>Crocosphaera chwakensis</taxon>
    </lineage>
</organism>
<feature type="non-terminal residue" evidence="2">
    <location>
        <position position="1"/>
    </location>
</feature>
<feature type="compositionally biased region" description="Polar residues" evidence="1">
    <location>
        <begin position="23"/>
        <end position="44"/>
    </location>
</feature>
<reference evidence="2 3" key="1">
    <citation type="submission" date="2007-03" db="EMBL/GenBank/DDBJ databases">
        <authorList>
            <person name="Stal L."/>
            <person name="Ferriera S."/>
            <person name="Johnson J."/>
            <person name="Kravitz S."/>
            <person name="Beeson K."/>
            <person name="Sutton G."/>
            <person name="Rogers Y.-H."/>
            <person name="Friedman R."/>
            <person name="Frazier M."/>
            <person name="Venter J.C."/>
        </authorList>
    </citation>
    <scope>NUCLEOTIDE SEQUENCE [LARGE SCALE GENOMIC DNA]</scope>
    <source>
        <strain evidence="2 3">CCY0110</strain>
    </source>
</reference>
<dbReference type="EMBL" id="AAXW01000008">
    <property type="protein sequence ID" value="EAZ92130.1"/>
    <property type="molecule type" value="Genomic_DNA"/>
</dbReference>
<protein>
    <submittedName>
        <fullName evidence="2">Uncharacterized protein</fullName>
    </submittedName>
</protein>
<gene>
    <name evidence="2" type="ORF">CY0110_24506</name>
</gene>
<accession>A3IMM7</accession>
<evidence type="ECO:0000256" key="1">
    <source>
        <dbReference type="SAM" id="MobiDB-lite"/>
    </source>
</evidence>
<evidence type="ECO:0000313" key="3">
    <source>
        <dbReference type="Proteomes" id="UP000003781"/>
    </source>
</evidence>
<proteinExistence type="predicted"/>